<feature type="transmembrane region" description="Helical" evidence="1">
    <location>
        <begin position="9"/>
        <end position="29"/>
    </location>
</feature>
<accession>D6U6L8</accession>
<comment type="caution">
    <text evidence="2">The sequence shown here is derived from an EMBL/GenBank/DDBJ whole genome shotgun (WGS) entry which is preliminary data.</text>
</comment>
<proteinExistence type="predicted"/>
<dbReference type="Proteomes" id="UP000004508">
    <property type="component" value="Unassembled WGS sequence"/>
</dbReference>
<keyword evidence="1" id="KW-0812">Transmembrane</keyword>
<reference evidence="2 3" key="1">
    <citation type="journal article" date="2011" name="Stand. Genomic Sci.">
        <title>Non-contiguous finished genome sequence and contextual data of the filamentous soil bacterium Ktedonobacter racemifer type strain (SOSP1-21).</title>
        <authorList>
            <person name="Chang Y.J."/>
            <person name="Land M."/>
            <person name="Hauser L."/>
            <person name="Chertkov O."/>
            <person name="Del Rio T.G."/>
            <person name="Nolan M."/>
            <person name="Copeland A."/>
            <person name="Tice H."/>
            <person name="Cheng J.F."/>
            <person name="Lucas S."/>
            <person name="Han C."/>
            <person name="Goodwin L."/>
            <person name="Pitluck S."/>
            <person name="Ivanova N."/>
            <person name="Ovchinikova G."/>
            <person name="Pati A."/>
            <person name="Chen A."/>
            <person name="Palaniappan K."/>
            <person name="Mavromatis K."/>
            <person name="Liolios K."/>
            <person name="Brettin T."/>
            <person name="Fiebig A."/>
            <person name="Rohde M."/>
            <person name="Abt B."/>
            <person name="Goker M."/>
            <person name="Detter J.C."/>
            <person name="Woyke T."/>
            <person name="Bristow J."/>
            <person name="Eisen J.A."/>
            <person name="Markowitz V."/>
            <person name="Hugenholtz P."/>
            <person name="Kyrpides N.C."/>
            <person name="Klenk H.P."/>
            <person name="Lapidus A."/>
        </authorList>
    </citation>
    <scope>NUCLEOTIDE SEQUENCE [LARGE SCALE GENOMIC DNA]</scope>
    <source>
        <strain evidence="3">DSM 44963</strain>
    </source>
</reference>
<sequence>MQQASFRRLLLLSGIWGCYLVGAICGSALEQRMALTALVFPLCVLAVLIVIDVF</sequence>
<dbReference type="InParanoid" id="D6U6L8"/>
<keyword evidence="1" id="KW-1133">Transmembrane helix</keyword>
<keyword evidence="3" id="KW-1185">Reference proteome</keyword>
<name>D6U6L8_KTERA</name>
<evidence type="ECO:0000256" key="1">
    <source>
        <dbReference type="SAM" id="Phobius"/>
    </source>
</evidence>
<protein>
    <submittedName>
        <fullName evidence="2">Uncharacterized protein</fullName>
    </submittedName>
</protein>
<organism evidence="2 3">
    <name type="scientific">Ktedonobacter racemifer DSM 44963</name>
    <dbReference type="NCBI Taxonomy" id="485913"/>
    <lineage>
        <taxon>Bacteria</taxon>
        <taxon>Bacillati</taxon>
        <taxon>Chloroflexota</taxon>
        <taxon>Ktedonobacteria</taxon>
        <taxon>Ktedonobacterales</taxon>
        <taxon>Ktedonobacteraceae</taxon>
        <taxon>Ktedonobacter</taxon>
    </lineage>
</organism>
<dbReference type="EMBL" id="ADVG01000005">
    <property type="protein sequence ID" value="EFH80629.1"/>
    <property type="molecule type" value="Genomic_DNA"/>
</dbReference>
<evidence type="ECO:0000313" key="2">
    <source>
        <dbReference type="EMBL" id="EFH80629.1"/>
    </source>
</evidence>
<feature type="transmembrane region" description="Helical" evidence="1">
    <location>
        <begin position="35"/>
        <end position="53"/>
    </location>
</feature>
<keyword evidence="1" id="KW-0472">Membrane</keyword>
<evidence type="ECO:0000313" key="3">
    <source>
        <dbReference type="Proteomes" id="UP000004508"/>
    </source>
</evidence>
<gene>
    <name evidence="2" type="ORF">Krac_1244</name>
</gene>
<dbReference type="AlphaFoldDB" id="D6U6L8"/>